<dbReference type="EMBL" id="GBRH01188547">
    <property type="protein sequence ID" value="JAE09349.1"/>
    <property type="molecule type" value="Transcribed_RNA"/>
</dbReference>
<reference evidence="1" key="1">
    <citation type="submission" date="2014-09" db="EMBL/GenBank/DDBJ databases">
        <authorList>
            <person name="Magalhaes I.L.F."/>
            <person name="Oliveira U."/>
            <person name="Santos F.R."/>
            <person name="Vidigal T.H.D.A."/>
            <person name="Brescovit A.D."/>
            <person name="Santos A.J."/>
        </authorList>
    </citation>
    <scope>NUCLEOTIDE SEQUENCE</scope>
    <source>
        <tissue evidence="1">Shoot tissue taken approximately 20 cm above the soil surface</tissue>
    </source>
</reference>
<name>A0A0A9FDN9_ARUDO</name>
<evidence type="ECO:0000313" key="1">
    <source>
        <dbReference type="EMBL" id="JAE09349.1"/>
    </source>
</evidence>
<accession>A0A0A9FDN9</accession>
<organism evidence="1">
    <name type="scientific">Arundo donax</name>
    <name type="common">Giant reed</name>
    <name type="synonym">Donax arundinaceus</name>
    <dbReference type="NCBI Taxonomy" id="35708"/>
    <lineage>
        <taxon>Eukaryota</taxon>
        <taxon>Viridiplantae</taxon>
        <taxon>Streptophyta</taxon>
        <taxon>Embryophyta</taxon>
        <taxon>Tracheophyta</taxon>
        <taxon>Spermatophyta</taxon>
        <taxon>Magnoliopsida</taxon>
        <taxon>Liliopsida</taxon>
        <taxon>Poales</taxon>
        <taxon>Poaceae</taxon>
        <taxon>PACMAD clade</taxon>
        <taxon>Arundinoideae</taxon>
        <taxon>Arundineae</taxon>
        <taxon>Arundo</taxon>
    </lineage>
</organism>
<sequence length="24" mass="3058">MFMFHVLYFVRDFCFACTRSLYLF</sequence>
<protein>
    <submittedName>
        <fullName evidence="1">Uncharacterized protein</fullName>
    </submittedName>
</protein>
<reference evidence="1" key="2">
    <citation type="journal article" date="2015" name="Data Brief">
        <title>Shoot transcriptome of the giant reed, Arundo donax.</title>
        <authorList>
            <person name="Barrero R.A."/>
            <person name="Guerrero F.D."/>
            <person name="Moolhuijzen P."/>
            <person name="Goolsby J.A."/>
            <person name="Tidwell J."/>
            <person name="Bellgard S.E."/>
            <person name="Bellgard M.I."/>
        </authorList>
    </citation>
    <scope>NUCLEOTIDE SEQUENCE</scope>
    <source>
        <tissue evidence="1">Shoot tissue taken approximately 20 cm above the soil surface</tissue>
    </source>
</reference>
<proteinExistence type="predicted"/>
<dbReference type="AlphaFoldDB" id="A0A0A9FDN9"/>